<dbReference type="AlphaFoldDB" id="A0A1X7ILF9"/>
<dbReference type="Gene3D" id="1.20.1600.10">
    <property type="entry name" value="Outer membrane efflux proteins (OEP)"/>
    <property type="match status" value="1"/>
</dbReference>
<sequence>MAQSYCTLLNSHEDLSIARELTEQDRRHLEIVQGMYDVGEKPLIDVAQARVNDVLMAPSSALRITMPGQGGNGKSGKRASNGGTVYTLSGDSPVPMKVKIGMAQDGWIEVIGDLQEGVEVVVEVISNGGSSSRGGSPFGPTPGGRR</sequence>
<dbReference type="OrthoDB" id="9809068at2"/>
<proteinExistence type="predicted"/>
<name>A0A1X7ILF9_9BACT</name>
<reference evidence="3" key="1">
    <citation type="submission" date="2017-04" db="EMBL/GenBank/DDBJ databases">
        <authorList>
            <person name="Varghese N."/>
            <person name="Submissions S."/>
        </authorList>
    </citation>
    <scope>NUCLEOTIDE SEQUENCE [LARGE SCALE GENOMIC DNA]</scope>
    <source>
        <strain evidence="3">USBA 82</strain>
    </source>
</reference>
<accession>A0A1X7ILF9</accession>
<dbReference type="Proteomes" id="UP000193355">
    <property type="component" value="Unassembled WGS sequence"/>
</dbReference>
<dbReference type="SUPFAM" id="SSF56954">
    <property type="entry name" value="Outer membrane efflux proteins (OEP)"/>
    <property type="match status" value="1"/>
</dbReference>
<evidence type="ECO:0000256" key="1">
    <source>
        <dbReference type="SAM" id="MobiDB-lite"/>
    </source>
</evidence>
<keyword evidence="3" id="KW-1185">Reference proteome</keyword>
<dbReference type="EMBL" id="FXBB01000003">
    <property type="protein sequence ID" value="SMG15427.1"/>
    <property type="molecule type" value="Genomic_DNA"/>
</dbReference>
<feature type="region of interest" description="Disordered" evidence="1">
    <location>
        <begin position="65"/>
        <end position="88"/>
    </location>
</feature>
<dbReference type="RefSeq" id="WP_143340782.1">
    <property type="nucleotide sequence ID" value="NZ_FXBB01000003.1"/>
</dbReference>
<dbReference type="STRING" id="561720.SAMN06275492_10338"/>
<organism evidence="2 3">
    <name type="scientific">Dethiosulfovibrio salsuginis</name>
    <dbReference type="NCBI Taxonomy" id="561720"/>
    <lineage>
        <taxon>Bacteria</taxon>
        <taxon>Thermotogati</taxon>
        <taxon>Synergistota</taxon>
        <taxon>Synergistia</taxon>
        <taxon>Synergistales</taxon>
        <taxon>Dethiosulfovibrionaceae</taxon>
        <taxon>Dethiosulfovibrio</taxon>
    </lineage>
</organism>
<evidence type="ECO:0000313" key="3">
    <source>
        <dbReference type="Proteomes" id="UP000193355"/>
    </source>
</evidence>
<gene>
    <name evidence="2" type="ORF">SAMN06275492_10338</name>
</gene>
<protein>
    <submittedName>
        <fullName evidence="2">Uncharacterized protein</fullName>
    </submittedName>
</protein>
<dbReference type="Gene3D" id="2.40.420.20">
    <property type="match status" value="1"/>
</dbReference>
<evidence type="ECO:0000313" key="2">
    <source>
        <dbReference type="EMBL" id="SMG15427.1"/>
    </source>
</evidence>